<protein>
    <submittedName>
        <fullName evidence="4">NUDIX domain-containing protein</fullName>
    </submittedName>
</protein>
<dbReference type="GO" id="GO:0006753">
    <property type="term" value="P:nucleoside phosphate metabolic process"/>
    <property type="evidence" value="ECO:0007669"/>
    <property type="project" value="TreeGrafter"/>
</dbReference>
<reference evidence="4 5" key="1">
    <citation type="submission" date="2019-11" db="EMBL/GenBank/DDBJ databases">
        <title>Nocardia sp. nov. CT2-14 isolated from soil.</title>
        <authorList>
            <person name="Kanchanasin P."/>
            <person name="Tanasupawat S."/>
            <person name="Yuki M."/>
            <person name="Kudo T."/>
        </authorList>
    </citation>
    <scope>NUCLEOTIDE SEQUENCE [LARGE SCALE GENOMIC DNA]</scope>
    <source>
        <strain evidence="4 5">CT2-14</strain>
    </source>
</reference>
<sequence>METVRSREVYANRWITLREDVVRQVDGEESIYAYIRKADFAIVIPWDGERFQLVEQYRYPLERRCWEFPGGAVAGESDPVAVARQELREETGLRAGRFTVLGKVAPAPATSTHYGYVVLATELTEGAHEREPSEMDMESAWFSRDEVESMIQEGAIVDAQSVAAYSLLLLHERRGGAVS</sequence>
<accession>A0A6I3KYQ0</accession>
<comment type="cofactor">
    <cofactor evidence="1">
        <name>Mg(2+)</name>
        <dbReference type="ChEBI" id="CHEBI:18420"/>
    </cofactor>
</comment>
<comment type="caution">
    <text evidence="4">The sequence shown here is derived from an EMBL/GenBank/DDBJ whole genome shotgun (WGS) entry which is preliminary data.</text>
</comment>
<dbReference type="CDD" id="cd24161">
    <property type="entry name" value="NUDIX_ADPRase_Ndx2"/>
    <property type="match status" value="1"/>
</dbReference>
<evidence type="ECO:0000256" key="1">
    <source>
        <dbReference type="ARBA" id="ARBA00001946"/>
    </source>
</evidence>
<dbReference type="PROSITE" id="PS51462">
    <property type="entry name" value="NUDIX"/>
    <property type="match status" value="1"/>
</dbReference>
<gene>
    <name evidence="4" type="ORF">GLP40_15050</name>
</gene>
<dbReference type="PANTHER" id="PTHR11839:SF18">
    <property type="entry name" value="NUDIX HYDROLASE DOMAIN-CONTAINING PROTEIN"/>
    <property type="match status" value="1"/>
</dbReference>
<dbReference type="GO" id="GO:0016787">
    <property type="term" value="F:hydrolase activity"/>
    <property type="evidence" value="ECO:0007669"/>
    <property type="project" value="UniProtKB-KW"/>
</dbReference>
<dbReference type="InterPro" id="IPR015797">
    <property type="entry name" value="NUDIX_hydrolase-like_dom_sf"/>
</dbReference>
<organism evidence="4 5">
    <name type="scientific">Nocardia aurantiaca</name>
    <dbReference type="NCBI Taxonomy" id="2675850"/>
    <lineage>
        <taxon>Bacteria</taxon>
        <taxon>Bacillati</taxon>
        <taxon>Actinomycetota</taxon>
        <taxon>Actinomycetes</taxon>
        <taxon>Mycobacteriales</taxon>
        <taxon>Nocardiaceae</taxon>
        <taxon>Nocardia</taxon>
    </lineage>
</organism>
<feature type="domain" description="Nudix hydrolase" evidence="3">
    <location>
        <begin position="33"/>
        <end position="164"/>
    </location>
</feature>
<keyword evidence="2" id="KW-0378">Hydrolase</keyword>
<dbReference type="RefSeq" id="WP_154788493.1">
    <property type="nucleotide sequence ID" value="NZ_WMBB01000006.1"/>
</dbReference>
<dbReference type="Gene3D" id="3.90.79.10">
    <property type="entry name" value="Nucleoside Triphosphate Pyrophosphohydrolase"/>
    <property type="match status" value="1"/>
</dbReference>
<evidence type="ECO:0000256" key="2">
    <source>
        <dbReference type="ARBA" id="ARBA00022801"/>
    </source>
</evidence>
<dbReference type="EMBL" id="WMBB01000006">
    <property type="protein sequence ID" value="MTE14078.1"/>
    <property type="molecule type" value="Genomic_DNA"/>
</dbReference>
<dbReference type="Pfam" id="PF00293">
    <property type="entry name" value="NUDIX"/>
    <property type="match status" value="1"/>
</dbReference>
<dbReference type="Proteomes" id="UP000432464">
    <property type="component" value="Unassembled WGS sequence"/>
</dbReference>
<dbReference type="PANTHER" id="PTHR11839">
    <property type="entry name" value="UDP/ADP-SUGAR PYROPHOSPHATASE"/>
    <property type="match status" value="1"/>
</dbReference>
<proteinExistence type="predicted"/>
<evidence type="ECO:0000259" key="3">
    <source>
        <dbReference type="PROSITE" id="PS51462"/>
    </source>
</evidence>
<dbReference type="SUPFAM" id="SSF55811">
    <property type="entry name" value="Nudix"/>
    <property type="match status" value="1"/>
</dbReference>
<dbReference type="GO" id="GO:0019693">
    <property type="term" value="P:ribose phosphate metabolic process"/>
    <property type="evidence" value="ECO:0007669"/>
    <property type="project" value="TreeGrafter"/>
</dbReference>
<evidence type="ECO:0000313" key="4">
    <source>
        <dbReference type="EMBL" id="MTE14078.1"/>
    </source>
</evidence>
<name>A0A6I3KYQ0_9NOCA</name>
<dbReference type="InterPro" id="IPR000086">
    <property type="entry name" value="NUDIX_hydrolase_dom"/>
</dbReference>
<keyword evidence="5" id="KW-1185">Reference proteome</keyword>
<dbReference type="GO" id="GO:0005829">
    <property type="term" value="C:cytosol"/>
    <property type="evidence" value="ECO:0007669"/>
    <property type="project" value="TreeGrafter"/>
</dbReference>
<dbReference type="AlphaFoldDB" id="A0A6I3KYQ0"/>
<evidence type="ECO:0000313" key="5">
    <source>
        <dbReference type="Proteomes" id="UP000432464"/>
    </source>
</evidence>